<evidence type="ECO:0000313" key="1">
    <source>
        <dbReference type="EMBL" id="KAH3703718.1"/>
    </source>
</evidence>
<proteinExistence type="predicted"/>
<reference evidence="1" key="1">
    <citation type="journal article" date="2019" name="bioRxiv">
        <title>The Genome of the Zebra Mussel, Dreissena polymorpha: A Resource for Invasive Species Research.</title>
        <authorList>
            <person name="McCartney M.A."/>
            <person name="Auch B."/>
            <person name="Kono T."/>
            <person name="Mallez S."/>
            <person name="Zhang Y."/>
            <person name="Obille A."/>
            <person name="Becker A."/>
            <person name="Abrahante J.E."/>
            <person name="Garbe J."/>
            <person name="Badalamenti J.P."/>
            <person name="Herman A."/>
            <person name="Mangelson H."/>
            <person name="Liachko I."/>
            <person name="Sullivan S."/>
            <person name="Sone E.D."/>
            <person name="Koren S."/>
            <person name="Silverstein K.A.T."/>
            <person name="Beckman K.B."/>
            <person name="Gohl D.M."/>
        </authorList>
    </citation>
    <scope>NUCLEOTIDE SEQUENCE</scope>
    <source>
        <strain evidence="1">Duluth1</strain>
        <tissue evidence="1">Whole animal</tissue>
    </source>
</reference>
<dbReference type="AlphaFoldDB" id="A0A9D3YR35"/>
<organism evidence="1 2">
    <name type="scientific">Dreissena polymorpha</name>
    <name type="common">Zebra mussel</name>
    <name type="synonym">Mytilus polymorpha</name>
    <dbReference type="NCBI Taxonomy" id="45954"/>
    <lineage>
        <taxon>Eukaryota</taxon>
        <taxon>Metazoa</taxon>
        <taxon>Spiralia</taxon>
        <taxon>Lophotrochozoa</taxon>
        <taxon>Mollusca</taxon>
        <taxon>Bivalvia</taxon>
        <taxon>Autobranchia</taxon>
        <taxon>Heteroconchia</taxon>
        <taxon>Euheterodonta</taxon>
        <taxon>Imparidentia</taxon>
        <taxon>Neoheterodontei</taxon>
        <taxon>Myida</taxon>
        <taxon>Dreissenoidea</taxon>
        <taxon>Dreissenidae</taxon>
        <taxon>Dreissena</taxon>
    </lineage>
</organism>
<evidence type="ECO:0000313" key="2">
    <source>
        <dbReference type="Proteomes" id="UP000828390"/>
    </source>
</evidence>
<keyword evidence="2" id="KW-1185">Reference proteome</keyword>
<sequence>MLRAGILLNQNKSDCNINKSGCNINELFPPEIEKRRRRLLPIMKQYIGDPINALKFHIVHDNQYIEHKV</sequence>
<accession>A0A9D3YR35</accession>
<dbReference type="EMBL" id="JAIWYP010000015">
    <property type="protein sequence ID" value="KAH3703718.1"/>
    <property type="molecule type" value="Genomic_DNA"/>
</dbReference>
<dbReference type="Proteomes" id="UP000828390">
    <property type="component" value="Unassembled WGS sequence"/>
</dbReference>
<protein>
    <submittedName>
        <fullName evidence="1">Uncharacterized protein</fullName>
    </submittedName>
</protein>
<reference evidence="1" key="2">
    <citation type="submission" date="2020-11" db="EMBL/GenBank/DDBJ databases">
        <authorList>
            <person name="McCartney M.A."/>
            <person name="Auch B."/>
            <person name="Kono T."/>
            <person name="Mallez S."/>
            <person name="Becker A."/>
            <person name="Gohl D.M."/>
            <person name="Silverstein K.A.T."/>
            <person name="Koren S."/>
            <person name="Bechman K.B."/>
            <person name="Herman A."/>
            <person name="Abrahante J.E."/>
            <person name="Garbe J."/>
        </authorList>
    </citation>
    <scope>NUCLEOTIDE SEQUENCE</scope>
    <source>
        <strain evidence="1">Duluth1</strain>
        <tissue evidence="1">Whole animal</tissue>
    </source>
</reference>
<comment type="caution">
    <text evidence="1">The sequence shown here is derived from an EMBL/GenBank/DDBJ whole genome shotgun (WGS) entry which is preliminary data.</text>
</comment>
<gene>
    <name evidence="1" type="ORF">DPMN_078761</name>
</gene>
<name>A0A9D3YR35_DREPO</name>